<name>A0A2P5BGK0_PARAD</name>
<comment type="caution">
    <text evidence="1">The sequence shown here is derived from an EMBL/GenBank/DDBJ whole genome shotgun (WGS) entry which is preliminary data.</text>
</comment>
<organism evidence="1 2">
    <name type="scientific">Parasponia andersonii</name>
    <name type="common">Sponia andersonii</name>
    <dbReference type="NCBI Taxonomy" id="3476"/>
    <lineage>
        <taxon>Eukaryota</taxon>
        <taxon>Viridiplantae</taxon>
        <taxon>Streptophyta</taxon>
        <taxon>Embryophyta</taxon>
        <taxon>Tracheophyta</taxon>
        <taxon>Spermatophyta</taxon>
        <taxon>Magnoliopsida</taxon>
        <taxon>eudicotyledons</taxon>
        <taxon>Gunneridae</taxon>
        <taxon>Pentapetalae</taxon>
        <taxon>rosids</taxon>
        <taxon>fabids</taxon>
        <taxon>Rosales</taxon>
        <taxon>Cannabaceae</taxon>
        <taxon>Parasponia</taxon>
    </lineage>
</organism>
<sequence>SEDLMEYHVKHLEGMVATLTASQKEISNDHKELITHLTDRMDRINQQKPAIIPRTGTQDYKNNIPPRRLVAL</sequence>
<evidence type="ECO:0000313" key="1">
    <source>
        <dbReference type="EMBL" id="PON47909.1"/>
    </source>
</evidence>
<dbReference type="EMBL" id="JXTB01000285">
    <property type="protein sequence ID" value="PON47909.1"/>
    <property type="molecule type" value="Genomic_DNA"/>
</dbReference>
<dbReference type="AlphaFoldDB" id="A0A2P5BGK0"/>
<protein>
    <submittedName>
        <fullName evidence="1">Uncharacterized protein</fullName>
    </submittedName>
</protein>
<feature type="non-terminal residue" evidence="1">
    <location>
        <position position="1"/>
    </location>
</feature>
<gene>
    <name evidence="1" type="ORF">PanWU01x14_240830</name>
</gene>
<dbReference type="Proteomes" id="UP000237105">
    <property type="component" value="Unassembled WGS sequence"/>
</dbReference>
<keyword evidence="2" id="KW-1185">Reference proteome</keyword>
<accession>A0A2P5BGK0</accession>
<reference evidence="2" key="1">
    <citation type="submission" date="2016-06" db="EMBL/GenBank/DDBJ databases">
        <title>Parallel loss of symbiosis genes in relatives of nitrogen-fixing non-legume Parasponia.</title>
        <authorList>
            <person name="Van Velzen R."/>
            <person name="Holmer R."/>
            <person name="Bu F."/>
            <person name="Rutten L."/>
            <person name="Van Zeijl A."/>
            <person name="Liu W."/>
            <person name="Santuari L."/>
            <person name="Cao Q."/>
            <person name="Sharma T."/>
            <person name="Shen D."/>
            <person name="Roswanjaya Y."/>
            <person name="Wardhani T."/>
            <person name="Kalhor M.S."/>
            <person name="Jansen J."/>
            <person name="Van den Hoogen J."/>
            <person name="Gungor B."/>
            <person name="Hartog M."/>
            <person name="Hontelez J."/>
            <person name="Verver J."/>
            <person name="Yang W.-C."/>
            <person name="Schijlen E."/>
            <person name="Repin R."/>
            <person name="Schilthuizen M."/>
            <person name="Schranz E."/>
            <person name="Heidstra R."/>
            <person name="Miyata K."/>
            <person name="Fedorova E."/>
            <person name="Kohlen W."/>
            <person name="Bisseling T."/>
            <person name="Smit S."/>
            <person name="Geurts R."/>
        </authorList>
    </citation>
    <scope>NUCLEOTIDE SEQUENCE [LARGE SCALE GENOMIC DNA]</scope>
    <source>
        <strain evidence="2">cv. WU1-14</strain>
    </source>
</reference>
<proteinExistence type="predicted"/>
<evidence type="ECO:0000313" key="2">
    <source>
        <dbReference type="Proteomes" id="UP000237105"/>
    </source>
</evidence>